<organism evidence="2 3">
    <name type="scientific">Leptidea sinapis</name>
    <dbReference type="NCBI Taxonomy" id="189913"/>
    <lineage>
        <taxon>Eukaryota</taxon>
        <taxon>Metazoa</taxon>
        <taxon>Ecdysozoa</taxon>
        <taxon>Arthropoda</taxon>
        <taxon>Hexapoda</taxon>
        <taxon>Insecta</taxon>
        <taxon>Pterygota</taxon>
        <taxon>Neoptera</taxon>
        <taxon>Endopterygota</taxon>
        <taxon>Lepidoptera</taxon>
        <taxon>Glossata</taxon>
        <taxon>Ditrysia</taxon>
        <taxon>Papilionoidea</taxon>
        <taxon>Pieridae</taxon>
        <taxon>Dismorphiinae</taxon>
        <taxon>Leptidea</taxon>
    </lineage>
</organism>
<sequence length="104" mass="11602">NSGRKIIKVRCYSAANHQILKDGLIKEKVEFYTYSRKDEKLPKVVIKGLPNFVQSDLPEELESVGFAGAVISELRTLRSTESNHSPADKIGNSLQPTKHPLTKP</sequence>
<reference evidence="2 3" key="1">
    <citation type="submission" date="2017-07" db="EMBL/GenBank/DDBJ databases">
        <authorList>
            <person name="Talla V."/>
            <person name="Backstrom N."/>
        </authorList>
    </citation>
    <scope>NUCLEOTIDE SEQUENCE [LARGE SCALE GENOMIC DNA]</scope>
</reference>
<accession>A0A5E4R225</accession>
<name>A0A5E4R225_9NEOP</name>
<dbReference type="AlphaFoldDB" id="A0A5E4R225"/>
<dbReference type="EMBL" id="FZQP02006859">
    <property type="protein sequence ID" value="VVD04375.1"/>
    <property type="molecule type" value="Genomic_DNA"/>
</dbReference>
<keyword evidence="3" id="KW-1185">Reference proteome</keyword>
<proteinExistence type="predicted"/>
<protein>
    <submittedName>
        <fullName evidence="2">Uncharacterized protein</fullName>
    </submittedName>
</protein>
<dbReference type="Proteomes" id="UP000324832">
    <property type="component" value="Unassembled WGS sequence"/>
</dbReference>
<evidence type="ECO:0000256" key="1">
    <source>
        <dbReference type="SAM" id="MobiDB-lite"/>
    </source>
</evidence>
<gene>
    <name evidence="2" type="ORF">LSINAPIS_LOCUS14139</name>
</gene>
<evidence type="ECO:0000313" key="2">
    <source>
        <dbReference type="EMBL" id="VVD04375.1"/>
    </source>
</evidence>
<feature type="region of interest" description="Disordered" evidence="1">
    <location>
        <begin position="78"/>
        <end position="104"/>
    </location>
</feature>
<evidence type="ECO:0000313" key="3">
    <source>
        <dbReference type="Proteomes" id="UP000324832"/>
    </source>
</evidence>
<feature type="non-terminal residue" evidence="2">
    <location>
        <position position="1"/>
    </location>
</feature>